<dbReference type="Proteomes" id="UP000324974">
    <property type="component" value="Chromosome"/>
</dbReference>
<evidence type="ECO:0000256" key="1">
    <source>
        <dbReference type="SAM" id="Phobius"/>
    </source>
</evidence>
<dbReference type="OrthoDB" id="10007134at2"/>
<evidence type="ECO:0000313" key="3">
    <source>
        <dbReference type="Proteomes" id="UP000324974"/>
    </source>
</evidence>
<dbReference type="EMBL" id="CP042425">
    <property type="protein sequence ID" value="QEL16379.1"/>
    <property type="molecule type" value="Genomic_DNA"/>
</dbReference>
<proteinExistence type="predicted"/>
<reference evidence="3" key="1">
    <citation type="submission" date="2019-08" db="EMBL/GenBank/DDBJ databases">
        <title>Limnoglobus roseus gen. nov., sp. nov., a novel freshwater planctomycete with a giant genome from the family Gemmataceae.</title>
        <authorList>
            <person name="Kulichevskaya I.S."/>
            <person name="Naumoff D.G."/>
            <person name="Miroshnikov K."/>
            <person name="Ivanova A."/>
            <person name="Philippov D.A."/>
            <person name="Hakobyan A."/>
            <person name="Rijpstra I.C."/>
            <person name="Sinninghe Damste J.S."/>
            <person name="Liesack W."/>
            <person name="Dedysh S.N."/>
        </authorList>
    </citation>
    <scope>NUCLEOTIDE SEQUENCE [LARGE SCALE GENOMIC DNA]</scope>
    <source>
        <strain evidence="3">PX52</strain>
    </source>
</reference>
<name>A0A5C1AAG7_9BACT</name>
<dbReference type="RefSeq" id="WP_149111118.1">
    <property type="nucleotide sequence ID" value="NZ_CP042425.1"/>
</dbReference>
<dbReference type="KEGG" id="lrs:PX52LOC_03329"/>
<protein>
    <submittedName>
        <fullName evidence="2">Uncharacterized protein</fullName>
    </submittedName>
</protein>
<feature type="transmembrane region" description="Helical" evidence="1">
    <location>
        <begin position="148"/>
        <end position="167"/>
    </location>
</feature>
<keyword evidence="1" id="KW-1133">Transmembrane helix</keyword>
<feature type="transmembrane region" description="Helical" evidence="1">
    <location>
        <begin position="5"/>
        <end position="23"/>
    </location>
</feature>
<organism evidence="2 3">
    <name type="scientific">Limnoglobus roseus</name>
    <dbReference type="NCBI Taxonomy" id="2598579"/>
    <lineage>
        <taxon>Bacteria</taxon>
        <taxon>Pseudomonadati</taxon>
        <taxon>Planctomycetota</taxon>
        <taxon>Planctomycetia</taxon>
        <taxon>Gemmatales</taxon>
        <taxon>Gemmataceae</taxon>
        <taxon>Limnoglobus</taxon>
    </lineage>
</organism>
<keyword evidence="3" id="KW-1185">Reference proteome</keyword>
<sequence>MIRLYIIRAVLIAAVASTCYWLGGECSLGLAILIWAGVTTGACALGAALLRTSRVGEITWRNRAAGYLIPWGWRLSRGRLWVAAVFSWVTWMAVGGAAFAMRPGAMTEPSTTGVRAALFAAWVIDAAALVYVLGTIWQATPGSRVRSLWKLVTVITAVLGASVGLYVTGRPTEALMFGGGPPLAVGGGMGLFVLTVLIFGRNTRWN</sequence>
<keyword evidence="1" id="KW-0472">Membrane</keyword>
<accession>A0A5C1AAG7</accession>
<dbReference type="AlphaFoldDB" id="A0A5C1AAG7"/>
<feature type="transmembrane region" description="Helical" evidence="1">
    <location>
        <begin position="179"/>
        <end position="200"/>
    </location>
</feature>
<feature type="transmembrane region" description="Helical" evidence="1">
    <location>
        <begin position="29"/>
        <end position="50"/>
    </location>
</feature>
<gene>
    <name evidence="2" type="ORF">PX52LOC_03329</name>
</gene>
<evidence type="ECO:0000313" key="2">
    <source>
        <dbReference type="EMBL" id="QEL16379.1"/>
    </source>
</evidence>
<feature type="transmembrane region" description="Helical" evidence="1">
    <location>
        <begin position="113"/>
        <end position="136"/>
    </location>
</feature>
<keyword evidence="1" id="KW-0812">Transmembrane</keyword>
<feature type="transmembrane region" description="Helical" evidence="1">
    <location>
        <begin position="80"/>
        <end position="101"/>
    </location>
</feature>